<dbReference type="AlphaFoldDB" id="A0A8W7PVZ4"/>
<protein>
    <submittedName>
        <fullName evidence="2">Uncharacterized protein</fullName>
    </submittedName>
</protein>
<feature type="transmembrane region" description="Helical" evidence="1">
    <location>
        <begin position="37"/>
        <end position="63"/>
    </location>
</feature>
<keyword evidence="1" id="KW-0812">Transmembrane</keyword>
<evidence type="ECO:0000256" key="1">
    <source>
        <dbReference type="SAM" id="Phobius"/>
    </source>
</evidence>
<evidence type="ECO:0000313" key="2">
    <source>
        <dbReference type="EnsemblMetazoa" id="ACOM038515-PA.1"/>
    </source>
</evidence>
<organism evidence="2">
    <name type="scientific">Anopheles coluzzii</name>
    <name type="common">African malaria mosquito</name>
    <dbReference type="NCBI Taxonomy" id="1518534"/>
    <lineage>
        <taxon>Eukaryota</taxon>
        <taxon>Metazoa</taxon>
        <taxon>Ecdysozoa</taxon>
        <taxon>Arthropoda</taxon>
        <taxon>Hexapoda</taxon>
        <taxon>Insecta</taxon>
        <taxon>Pterygota</taxon>
        <taxon>Neoptera</taxon>
        <taxon>Endopterygota</taxon>
        <taxon>Diptera</taxon>
        <taxon>Nematocera</taxon>
        <taxon>Culicoidea</taxon>
        <taxon>Culicidae</taxon>
        <taxon>Anophelinae</taxon>
        <taxon>Anopheles</taxon>
    </lineage>
</organism>
<name>A0A8W7PVZ4_ANOCL</name>
<keyword evidence="1" id="KW-1133">Transmembrane helix</keyword>
<reference evidence="2" key="1">
    <citation type="submission" date="2022-08" db="UniProtKB">
        <authorList>
            <consortium name="EnsemblMetazoa"/>
        </authorList>
    </citation>
    <scope>IDENTIFICATION</scope>
</reference>
<sequence length="120" mass="12769">MNTPAPGGEQDGPGLRLRRRRCPWRHLRTRCAPMLQLLLLLGLLVMCGAATGPLVVLVTVLVVRLPRPSSTSICTDREGEGVPRLRVPSLPATVCAGCSSDSSTRCTSSKHTFPVPGRAG</sequence>
<proteinExistence type="predicted"/>
<accession>A0A8W7PVZ4</accession>
<dbReference type="EnsemblMetazoa" id="ACOM038515-RA">
    <property type="protein sequence ID" value="ACOM038515-PA.1"/>
    <property type="gene ID" value="ACOM038515"/>
</dbReference>
<keyword evidence="1" id="KW-0472">Membrane</keyword>
<dbReference type="Proteomes" id="UP000075882">
    <property type="component" value="Unassembled WGS sequence"/>
</dbReference>